<evidence type="ECO:0000313" key="7">
    <source>
        <dbReference type="EMBL" id="HIU38760.1"/>
    </source>
</evidence>
<dbReference type="InterPro" id="IPR033749">
    <property type="entry name" value="Polyprenyl_synt_CS"/>
</dbReference>
<evidence type="ECO:0000256" key="4">
    <source>
        <dbReference type="ARBA" id="ARBA00022723"/>
    </source>
</evidence>
<dbReference type="GO" id="GO:0046872">
    <property type="term" value="F:metal ion binding"/>
    <property type="evidence" value="ECO:0007669"/>
    <property type="project" value="UniProtKB-KW"/>
</dbReference>
<evidence type="ECO:0000256" key="1">
    <source>
        <dbReference type="ARBA" id="ARBA00001946"/>
    </source>
</evidence>
<comment type="similarity">
    <text evidence="2 6">Belongs to the FPP/GGPP synthase family.</text>
</comment>
<dbReference type="PANTHER" id="PTHR12001:SF69">
    <property type="entry name" value="ALL TRANS-POLYPRENYL-DIPHOSPHATE SYNTHASE PDSS1"/>
    <property type="match status" value="1"/>
</dbReference>
<dbReference type="EMBL" id="DVMS01000105">
    <property type="protein sequence ID" value="HIU38760.1"/>
    <property type="molecule type" value="Genomic_DNA"/>
</dbReference>
<reference evidence="7" key="1">
    <citation type="submission" date="2020-10" db="EMBL/GenBank/DDBJ databases">
        <authorList>
            <person name="Gilroy R."/>
        </authorList>
    </citation>
    <scope>NUCLEOTIDE SEQUENCE</scope>
    <source>
        <strain evidence="7">17073</strain>
    </source>
</reference>
<proteinExistence type="inferred from homology"/>
<gene>
    <name evidence="7" type="ORF">IAD18_03715</name>
</gene>
<comment type="cofactor">
    <cofactor evidence="1">
        <name>Mg(2+)</name>
        <dbReference type="ChEBI" id="CHEBI:18420"/>
    </cofactor>
</comment>
<evidence type="ECO:0000313" key="8">
    <source>
        <dbReference type="Proteomes" id="UP000824076"/>
    </source>
</evidence>
<dbReference type="InterPro" id="IPR008949">
    <property type="entry name" value="Isoprenoid_synthase_dom_sf"/>
</dbReference>
<accession>A0A9D1IKR7</accession>
<dbReference type="PROSITE" id="PS00723">
    <property type="entry name" value="POLYPRENYL_SYNTHASE_1"/>
    <property type="match status" value="1"/>
</dbReference>
<dbReference type="SFLD" id="SFLDS00005">
    <property type="entry name" value="Isoprenoid_Synthase_Type_I"/>
    <property type="match status" value="1"/>
</dbReference>
<dbReference type="CDD" id="cd00685">
    <property type="entry name" value="Trans_IPPS_HT"/>
    <property type="match status" value="1"/>
</dbReference>
<sequence>MTNFDEIKTLIAPDLSRLESIIKQSLKSNSPLLEQIVDSYLQTKGKQIRPIIVILSAKFLAGKVSEYVLHGAAAVELLHNASLIHDDVIDETKKRRGRDTINSIWDNHIAVLVGDFFVSNALACAAKTNDFRVVRILSELGKELSTGELDQIDIANRHTIDEKTYYEIIRKKTASLFRSCVQIAGYAVGANEHDIDNLARFIELLGLCFQIKDDTFDYFRDDTIGKPTGNDLREGKVTLPLIYALSKPDATQRDEMRQMLTTSDVLSTEQIETLIEFAKREGGIDYAYRSMEKLQNEATSILSEYDDSEAKSAFLALFDFIIKRHK</sequence>
<evidence type="ECO:0000256" key="2">
    <source>
        <dbReference type="ARBA" id="ARBA00006706"/>
    </source>
</evidence>
<dbReference type="GO" id="GO:0004659">
    <property type="term" value="F:prenyltransferase activity"/>
    <property type="evidence" value="ECO:0007669"/>
    <property type="project" value="InterPro"/>
</dbReference>
<keyword evidence="3 6" id="KW-0808">Transferase</keyword>
<dbReference type="Gene3D" id="1.10.600.10">
    <property type="entry name" value="Farnesyl Diphosphate Synthase"/>
    <property type="match status" value="1"/>
</dbReference>
<dbReference type="Proteomes" id="UP000824076">
    <property type="component" value="Unassembled WGS sequence"/>
</dbReference>
<dbReference type="Pfam" id="PF00348">
    <property type="entry name" value="polyprenyl_synt"/>
    <property type="match status" value="1"/>
</dbReference>
<evidence type="ECO:0000256" key="6">
    <source>
        <dbReference type="RuleBase" id="RU004466"/>
    </source>
</evidence>
<dbReference type="PANTHER" id="PTHR12001">
    <property type="entry name" value="GERANYLGERANYL PYROPHOSPHATE SYNTHASE"/>
    <property type="match status" value="1"/>
</dbReference>
<keyword evidence="5" id="KW-0460">Magnesium</keyword>
<keyword evidence="4" id="KW-0479">Metal-binding</keyword>
<dbReference type="GO" id="GO:0008299">
    <property type="term" value="P:isoprenoid biosynthetic process"/>
    <property type="evidence" value="ECO:0007669"/>
    <property type="project" value="InterPro"/>
</dbReference>
<dbReference type="SUPFAM" id="SSF48576">
    <property type="entry name" value="Terpenoid synthases"/>
    <property type="match status" value="1"/>
</dbReference>
<evidence type="ECO:0000256" key="5">
    <source>
        <dbReference type="ARBA" id="ARBA00022842"/>
    </source>
</evidence>
<organism evidence="7 8">
    <name type="scientific">Candidatus Limisoma intestinavium</name>
    <dbReference type="NCBI Taxonomy" id="2840856"/>
    <lineage>
        <taxon>Bacteria</taxon>
        <taxon>Pseudomonadati</taxon>
        <taxon>Bacteroidota</taxon>
        <taxon>Bacteroidia</taxon>
        <taxon>Bacteroidales</taxon>
        <taxon>Candidatus Limisoma</taxon>
    </lineage>
</organism>
<name>A0A9D1IKR7_9BACT</name>
<protein>
    <submittedName>
        <fullName evidence="7">Polyprenyl synthetase family protein</fullName>
    </submittedName>
</protein>
<reference evidence="7" key="2">
    <citation type="journal article" date="2021" name="PeerJ">
        <title>Extensive microbial diversity within the chicken gut microbiome revealed by metagenomics and culture.</title>
        <authorList>
            <person name="Gilroy R."/>
            <person name="Ravi A."/>
            <person name="Getino M."/>
            <person name="Pursley I."/>
            <person name="Horton D.L."/>
            <person name="Alikhan N.F."/>
            <person name="Baker D."/>
            <person name="Gharbi K."/>
            <person name="Hall N."/>
            <person name="Watson M."/>
            <person name="Adriaenssens E.M."/>
            <person name="Foster-Nyarko E."/>
            <person name="Jarju S."/>
            <person name="Secka A."/>
            <person name="Antonio M."/>
            <person name="Oren A."/>
            <person name="Chaudhuri R.R."/>
            <person name="La Ragione R."/>
            <person name="Hildebrand F."/>
            <person name="Pallen M.J."/>
        </authorList>
    </citation>
    <scope>NUCLEOTIDE SEQUENCE</scope>
    <source>
        <strain evidence="7">17073</strain>
    </source>
</reference>
<dbReference type="AlphaFoldDB" id="A0A9D1IKR7"/>
<dbReference type="InterPro" id="IPR000092">
    <property type="entry name" value="Polyprenyl_synt"/>
</dbReference>
<comment type="caution">
    <text evidence="7">The sequence shown here is derived from an EMBL/GenBank/DDBJ whole genome shotgun (WGS) entry which is preliminary data.</text>
</comment>
<evidence type="ECO:0000256" key="3">
    <source>
        <dbReference type="ARBA" id="ARBA00022679"/>
    </source>
</evidence>